<dbReference type="InterPro" id="IPR016181">
    <property type="entry name" value="Acyl_CoA_acyltransferase"/>
</dbReference>
<dbReference type="Gene3D" id="3.40.630.30">
    <property type="match status" value="1"/>
</dbReference>
<dbReference type="PANTHER" id="PTHR43877:SF2">
    <property type="entry name" value="AMINOALKYLPHOSPHONATE N-ACETYLTRANSFERASE-RELATED"/>
    <property type="match status" value="1"/>
</dbReference>
<keyword evidence="2" id="KW-0012">Acyltransferase</keyword>
<accession>A0A1G8X0J9</accession>
<feature type="domain" description="N-acetyltransferase" evidence="3">
    <location>
        <begin position="4"/>
        <end position="151"/>
    </location>
</feature>
<keyword evidence="5" id="KW-1185">Reference proteome</keyword>
<name>A0A1G8X0J9_9RHOB</name>
<dbReference type="Proteomes" id="UP000199382">
    <property type="component" value="Unassembled WGS sequence"/>
</dbReference>
<evidence type="ECO:0000259" key="3">
    <source>
        <dbReference type="PROSITE" id="PS51186"/>
    </source>
</evidence>
<sequence>MTDFSIRRANPREPGATSLLKASHGLMEELYPSDANYFLPIDALCMPGIHFYVAERGGRSLGCVALAEREGYGEIKSMFVDPDARGMGIADRLLEQLTSLARERGITLLRLESGNTLELAHRLYRRHGFTECERFGEYPESPHSIFMEKAI</sequence>
<dbReference type="CDD" id="cd04301">
    <property type="entry name" value="NAT_SF"/>
    <property type="match status" value="1"/>
</dbReference>
<dbReference type="SUPFAM" id="SSF55729">
    <property type="entry name" value="Acyl-CoA N-acyltransferases (Nat)"/>
    <property type="match status" value="1"/>
</dbReference>
<dbReference type="GO" id="GO:0016747">
    <property type="term" value="F:acyltransferase activity, transferring groups other than amino-acyl groups"/>
    <property type="evidence" value="ECO:0007669"/>
    <property type="project" value="InterPro"/>
</dbReference>
<dbReference type="AlphaFoldDB" id="A0A1G8X0J9"/>
<proteinExistence type="predicted"/>
<protein>
    <submittedName>
        <fullName evidence="4">Putative acetyltransferase</fullName>
    </submittedName>
</protein>
<evidence type="ECO:0000256" key="2">
    <source>
        <dbReference type="ARBA" id="ARBA00023315"/>
    </source>
</evidence>
<evidence type="ECO:0000256" key="1">
    <source>
        <dbReference type="ARBA" id="ARBA00022679"/>
    </source>
</evidence>
<dbReference type="EMBL" id="FNEK01000025">
    <property type="protein sequence ID" value="SDJ84169.1"/>
    <property type="molecule type" value="Genomic_DNA"/>
</dbReference>
<dbReference type="InterPro" id="IPR050832">
    <property type="entry name" value="Bact_Acetyltransf"/>
</dbReference>
<organism evidence="4 5">
    <name type="scientific">Aliiruegeria lutimaris</name>
    <dbReference type="NCBI Taxonomy" id="571298"/>
    <lineage>
        <taxon>Bacteria</taxon>
        <taxon>Pseudomonadati</taxon>
        <taxon>Pseudomonadota</taxon>
        <taxon>Alphaproteobacteria</taxon>
        <taxon>Rhodobacterales</taxon>
        <taxon>Roseobacteraceae</taxon>
        <taxon>Aliiruegeria</taxon>
    </lineage>
</organism>
<reference evidence="4 5" key="1">
    <citation type="submission" date="2016-10" db="EMBL/GenBank/DDBJ databases">
        <authorList>
            <person name="de Groot N.N."/>
        </authorList>
    </citation>
    <scope>NUCLEOTIDE SEQUENCE [LARGE SCALE GENOMIC DNA]</scope>
    <source>
        <strain evidence="4 5">DSM 25294</strain>
    </source>
</reference>
<dbReference type="InterPro" id="IPR000182">
    <property type="entry name" value="GNAT_dom"/>
</dbReference>
<evidence type="ECO:0000313" key="4">
    <source>
        <dbReference type="EMBL" id="SDJ84169.1"/>
    </source>
</evidence>
<evidence type="ECO:0000313" key="5">
    <source>
        <dbReference type="Proteomes" id="UP000199382"/>
    </source>
</evidence>
<gene>
    <name evidence="4" type="ORF">SAMN04488026_102531</name>
</gene>
<dbReference type="Pfam" id="PF13508">
    <property type="entry name" value="Acetyltransf_7"/>
    <property type="match status" value="1"/>
</dbReference>
<keyword evidence="1 4" id="KW-0808">Transferase</keyword>
<dbReference type="RefSeq" id="WP_093156641.1">
    <property type="nucleotide sequence ID" value="NZ_FNEK01000025.1"/>
</dbReference>
<dbReference type="PANTHER" id="PTHR43877">
    <property type="entry name" value="AMINOALKYLPHOSPHONATE N-ACETYLTRANSFERASE-RELATED-RELATED"/>
    <property type="match status" value="1"/>
</dbReference>
<dbReference type="PROSITE" id="PS51186">
    <property type="entry name" value="GNAT"/>
    <property type="match status" value="1"/>
</dbReference>
<dbReference type="OrthoDB" id="9803233at2"/>
<dbReference type="STRING" id="571298.SAMN04488026_102531"/>